<evidence type="ECO:0000313" key="4">
    <source>
        <dbReference type="Proteomes" id="UP001147148"/>
    </source>
</evidence>
<proteinExistence type="predicted"/>
<dbReference type="EMBL" id="JAPDSH010000002">
    <property type="protein sequence ID" value="MDF0479553.1"/>
    <property type="molecule type" value="Genomic_DNA"/>
</dbReference>
<dbReference type="SUPFAM" id="SSF53474">
    <property type="entry name" value="alpha/beta-Hydrolases"/>
    <property type="match status" value="1"/>
</dbReference>
<organism evidence="3 4">
    <name type="scientific">Vagococcus proximus</name>
    <dbReference type="NCBI Taxonomy" id="2991417"/>
    <lineage>
        <taxon>Bacteria</taxon>
        <taxon>Bacillati</taxon>
        <taxon>Bacillota</taxon>
        <taxon>Bacilli</taxon>
        <taxon>Lactobacillales</taxon>
        <taxon>Enterococcaceae</taxon>
        <taxon>Vagococcus</taxon>
    </lineage>
</organism>
<protein>
    <submittedName>
        <fullName evidence="3">Prolyl oligopeptidase family serine peptidase</fullName>
    </submittedName>
</protein>
<dbReference type="PANTHER" id="PTHR42776">
    <property type="entry name" value="SERINE PEPTIDASE S9 FAMILY MEMBER"/>
    <property type="match status" value="1"/>
</dbReference>
<evidence type="ECO:0000256" key="1">
    <source>
        <dbReference type="ARBA" id="ARBA00022801"/>
    </source>
</evidence>
<sequence>MEILTIRLIGNDIVAICMNKYDEIKLFRVNRNNKLEIKAIESTIYKGNLYFTLDEQKIQLLMSELHFSRSIIDSFEFISIHSQPITVSMFTFFCGSTPYIKHTLFVKKNNNVYVADFNAKIFNLYSIVENIFHKYVGKQKIPCFILDNNSNHCVFYLHGGPEYHVDNSFNPVINLLIESNIDVICINYVGSTGYSNEYQERLINNGGILDVESVDDVITHYASKYSSFIIYGDSYGAYISLFFSQKKYSNIKGIVATGTFYDAHYTLLFSNSRQVIQKYVDMSANKRLKNDIINHSNCQIVLIHGENDLNCPIFPLVYLTGKNPMVKLIKMNNYMHYEVLPSKIACKSNLTAKTILDCFSD</sequence>
<reference evidence="3" key="1">
    <citation type="submission" date="2022-10" db="EMBL/GenBank/DDBJ databases">
        <title>Vagococcus sp. isolated from poultry meat.</title>
        <authorList>
            <person name="Johansson P."/>
            <person name="Bjorkroth J."/>
        </authorList>
    </citation>
    <scope>NUCLEOTIDE SEQUENCE</scope>
    <source>
        <strain evidence="3">PNs007</strain>
    </source>
</reference>
<accession>A0ABT5X0M2</accession>
<dbReference type="InterPro" id="IPR001375">
    <property type="entry name" value="Peptidase_S9_cat"/>
</dbReference>
<dbReference type="Gene3D" id="3.40.50.1820">
    <property type="entry name" value="alpha/beta hydrolase"/>
    <property type="match status" value="1"/>
</dbReference>
<gene>
    <name evidence="3" type="ORF">OL233_04550</name>
</gene>
<name>A0ABT5X0M2_9ENTE</name>
<evidence type="ECO:0000259" key="2">
    <source>
        <dbReference type="Pfam" id="PF00326"/>
    </source>
</evidence>
<feature type="domain" description="Peptidase S9 prolyl oligopeptidase catalytic" evidence="2">
    <location>
        <begin position="168"/>
        <end position="313"/>
    </location>
</feature>
<dbReference type="Proteomes" id="UP001147148">
    <property type="component" value="Unassembled WGS sequence"/>
</dbReference>
<dbReference type="Pfam" id="PF00326">
    <property type="entry name" value="Peptidase_S9"/>
    <property type="match status" value="1"/>
</dbReference>
<keyword evidence="4" id="KW-1185">Reference proteome</keyword>
<dbReference type="PANTHER" id="PTHR42776:SF27">
    <property type="entry name" value="DIPEPTIDYL PEPTIDASE FAMILY MEMBER 6"/>
    <property type="match status" value="1"/>
</dbReference>
<comment type="caution">
    <text evidence="3">The sequence shown here is derived from an EMBL/GenBank/DDBJ whole genome shotgun (WGS) entry which is preliminary data.</text>
</comment>
<dbReference type="RefSeq" id="WP_275471172.1">
    <property type="nucleotide sequence ID" value="NZ_JAPDSH010000002.1"/>
</dbReference>
<evidence type="ECO:0000313" key="3">
    <source>
        <dbReference type="EMBL" id="MDF0479553.1"/>
    </source>
</evidence>
<keyword evidence="1" id="KW-0378">Hydrolase</keyword>
<dbReference type="InterPro" id="IPR029058">
    <property type="entry name" value="AB_hydrolase_fold"/>
</dbReference>